<dbReference type="SFLD" id="SFLDG01084">
    <property type="entry name" value="Uncharacterised_Radical_SAM_Su"/>
    <property type="match status" value="1"/>
</dbReference>
<keyword evidence="6" id="KW-1185">Reference proteome</keyword>
<evidence type="ECO:0000256" key="2">
    <source>
        <dbReference type="ARBA" id="ARBA00023004"/>
    </source>
</evidence>
<dbReference type="EMBL" id="QWKP01000194">
    <property type="protein sequence ID" value="RHA40514.1"/>
    <property type="molecule type" value="Genomic_DNA"/>
</dbReference>
<name>A0A413RLD8_9CELL</name>
<dbReference type="GO" id="GO:0003824">
    <property type="term" value="F:catalytic activity"/>
    <property type="evidence" value="ECO:0007669"/>
    <property type="project" value="InterPro"/>
</dbReference>
<dbReference type="PANTHER" id="PTHR43432">
    <property type="entry name" value="SLR0285 PROTEIN"/>
    <property type="match status" value="1"/>
</dbReference>
<dbReference type="PROSITE" id="PS51918">
    <property type="entry name" value="RADICAL_SAM"/>
    <property type="match status" value="1"/>
</dbReference>
<dbReference type="InterPro" id="IPR007197">
    <property type="entry name" value="rSAM"/>
</dbReference>
<proteinExistence type="predicted"/>
<dbReference type="SMART" id="SM00729">
    <property type="entry name" value="Elp3"/>
    <property type="match status" value="1"/>
</dbReference>
<dbReference type="Pfam" id="PF04055">
    <property type="entry name" value="Radical_SAM"/>
    <property type="match status" value="1"/>
</dbReference>
<gene>
    <name evidence="5" type="ORF">D1825_09945</name>
</gene>
<dbReference type="InterPro" id="IPR006638">
    <property type="entry name" value="Elp3/MiaA/NifB-like_rSAM"/>
</dbReference>
<dbReference type="SUPFAM" id="SSF102114">
    <property type="entry name" value="Radical SAM enzymes"/>
    <property type="match status" value="1"/>
</dbReference>
<evidence type="ECO:0000259" key="4">
    <source>
        <dbReference type="PROSITE" id="PS51918"/>
    </source>
</evidence>
<keyword evidence="1" id="KW-0479">Metal-binding</keyword>
<dbReference type="CDD" id="cd01335">
    <property type="entry name" value="Radical_SAM"/>
    <property type="match status" value="1"/>
</dbReference>
<sequence>MRWDDQRGDDDAALPGLGMRGLVRSVRTPEFAGITFHEVLARSALNKVPEASAMPFRWTVNPFRGCTHACVYCFARPTHEYLDLDAGRDFETQVVVKTNVVEVLRAELSRASWGRQAVALGTNTDPYQRAEGRYAFMPGIVEALVASRTPLSILTKGTLLRRDLALLASAAEHVPVGIGVSLAIGDEALQQAMEPGTPTPRARLDLIRAVRDAGLPCGVMIAPVMPWLTDGRDELDALLSQVAEAGATGVTVLPLHLRGPVKPLYYAWLEEHRPDLVARYRSLYGSGAYAPREYVRWLDERVRPLVARHGLGRGGGHRLDAEGTYPEGSMPPAQAPPVATVLQPALF</sequence>
<keyword evidence="3" id="KW-0411">Iron-sulfur</keyword>
<organism evidence="5 6">
    <name type="scientific">Cellulomonas rhizosphaerae</name>
    <dbReference type="NCBI Taxonomy" id="2293719"/>
    <lineage>
        <taxon>Bacteria</taxon>
        <taxon>Bacillati</taxon>
        <taxon>Actinomycetota</taxon>
        <taxon>Actinomycetes</taxon>
        <taxon>Micrococcales</taxon>
        <taxon>Cellulomonadaceae</taxon>
        <taxon>Cellulomonas</taxon>
    </lineage>
</organism>
<dbReference type="InterPro" id="IPR040086">
    <property type="entry name" value="MJ0683-like"/>
</dbReference>
<dbReference type="InterPro" id="IPR058240">
    <property type="entry name" value="rSAM_sf"/>
</dbReference>
<evidence type="ECO:0000256" key="3">
    <source>
        <dbReference type="ARBA" id="ARBA00023014"/>
    </source>
</evidence>
<dbReference type="GO" id="GO:0051536">
    <property type="term" value="F:iron-sulfur cluster binding"/>
    <property type="evidence" value="ECO:0007669"/>
    <property type="project" value="UniProtKB-KW"/>
</dbReference>
<dbReference type="RefSeq" id="WP_118767269.1">
    <property type="nucleotide sequence ID" value="NZ_QWKP01000194.1"/>
</dbReference>
<dbReference type="GO" id="GO:0046872">
    <property type="term" value="F:metal ion binding"/>
    <property type="evidence" value="ECO:0007669"/>
    <property type="project" value="UniProtKB-KW"/>
</dbReference>
<dbReference type="OrthoDB" id="9785699at2"/>
<dbReference type="NCBIfam" id="NF038135">
    <property type="entry name" value="rSAM_Rv2578c"/>
    <property type="match status" value="1"/>
</dbReference>
<accession>A0A413RLD8</accession>
<dbReference type="SFLD" id="SFLDS00029">
    <property type="entry name" value="Radical_SAM"/>
    <property type="match status" value="1"/>
</dbReference>
<dbReference type="Proteomes" id="UP000283374">
    <property type="component" value="Unassembled WGS sequence"/>
</dbReference>
<evidence type="ECO:0000256" key="1">
    <source>
        <dbReference type="ARBA" id="ARBA00022723"/>
    </source>
</evidence>
<dbReference type="AlphaFoldDB" id="A0A413RLD8"/>
<protein>
    <submittedName>
        <fullName evidence="5">Radical SAM protein</fullName>
    </submittedName>
</protein>
<evidence type="ECO:0000313" key="5">
    <source>
        <dbReference type="EMBL" id="RHA40514.1"/>
    </source>
</evidence>
<dbReference type="Gene3D" id="3.80.30.30">
    <property type="match status" value="1"/>
</dbReference>
<reference evidence="5 6" key="1">
    <citation type="submission" date="2018-08" db="EMBL/GenBank/DDBJ databases">
        <title>Cellulomonas rhizosphaerae sp. nov., a novel actinomycete isolated from soil.</title>
        <authorList>
            <person name="Tian Y."/>
        </authorList>
    </citation>
    <scope>NUCLEOTIDE SEQUENCE [LARGE SCALE GENOMIC DNA]</scope>
    <source>
        <strain evidence="5 6">NEAU-TCZ24</strain>
    </source>
</reference>
<dbReference type="PANTHER" id="PTHR43432:SF3">
    <property type="entry name" value="SLR0285 PROTEIN"/>
    <property type="match status" value="1"/>
</dbReference>
<evidence type="ECO:0000313" key="6">
    <source>
        <dbReference type="Proteomes" id="UP000283374"/>
    </source>
</evidence>
<feature type="domain" description="Radical SAM core" evidence="4">
    <location>
        <begin position="52"/>
        <end position="301"/>
    </location>
</feature>
<comment type="caution">
    <text evidence="5">The sequence shown here is derived from an EMBL/GenBank/DDBJ whole genome shotgun (WGS) entry which is preliminary data.</text>
</comment>
<keyword evidence="2" id="KW-0408">Iron</keyword>